<gene>
    <name evidence="1" type="ORF">SAMN05216260_106265</name>
</gene>
<proteinExistence type="predicted"/>
<dbReference type="OrthoDB" id="9917629at2"/>
<dbReference type="Proteomes" id="UP000198614">
    <property type="component" value="Unassembled WGS sequence"/>
</dbReference>
<evidence type="ECO:0000313" key="1">
    <source>
        <dbReference type="EMBL" id="SDF19056.1"/>
    </source>
</evidence>
<organism evidence="1 2">
    <name type="scientific">Streptomyces griseoaurantiacus</name>
    <dbReference type="NCBI Taxonomy" id="68213"/>
    <lineage>
        <taxon>Bacteria</taxon>
        <taxon>Bacillati</taxon>
        <taxon>Actinomycetota</taxon>
        <taxon>Actinomycetes</taxon>
        <taxon>Kitasatosporales</taxon>
        <taxon>Streptomycetaceae</taxon>
        <taxon>Streptomyces</taxon>
        <taxon>Streptomyces aurantiacus group</taxon>
    </lineage>
</organism>
<evidence type="ECO:0000313" key="2">
    <source>
        <dbReference type="Proteomes" id="UP000198614"/>
    </source>
</evidence>
<sequence length="63" mass="7382">MNQQERETYLAARAEFATKRRELDEVWPIDQTEEELTDKQWAALEEVERAAVAFTAARDAYYG</sequence>
<accession>A0A1G7J2F8</accession>
<dbReference type="AlphaFoldDB" id="A0A1G7J2F8"/>
<reference evidence="1 2" key="1">
    <citation type="submission" date="2016-10" db="EMBL/GenBank/DDBJ databases">
        <authorList>
            <person name="de Groot N.N."/>
        </authorList>
    </citation>
    <scope>NUCLEOTIDE SEQUENCE [LARGE SCALE GENOMIC DNA]</scope>
    <source>
        <strain evidence="1 2">CGMCC 4.1859</strain>
    </source>
</reference>
<protein>
    <submittedName>
        <fullName evidence="1">Uncharacterized protein</fullName>
    </submittedName>
</protein>
<dbReference type="EMBL" id="FNAX01000006">
    <property type="protein sequence ID" value="SDF19056.1"/>
    <property type="molecule type" value="Genomic_DNA"/>
</dbReference>
<name>A0A1G7J2F8_9ACTN</name>